<accession>A0A0D1LAT7</accession>
<dbReference type="Proteomes" id="UP000032247">
    <property type="component" value="Unassembled WGS sequence"/>
</dbReference>
<sequence length="47" mass="5891">MYKEEIKLLKKEESIIILFFKLFQSSFFLSFPYKYHDSGDDHKYSWY</sequence>
<dbReference type="AlphaFoldDB" id="A0A0D1LAT7"/>
<evidence type="ECO:0000313" key="1">
    <source>
        <dbReference type="EMBL" id="KIU12936.1"/>
    </source>
</evidence>
<name>A0A0D1LAT7_BACIU</name>
<comment type="caution">
    <text evidence="1">The sequence shown here is derived from an EMBL/GenBank/DDBJ whole genome shotgun (WGS) entry which is preliminary data.</text>
</comment>
<evidence type="ECO:0000313" key="2">
    <source>
        <dbReference type="Proteomes" id="UP000032247"/>
    </source>
</evidence>
<dbReference type="EMBL" id="JXBC01000001">
    <property type="protein sequence ID" value="KIU12936.1"/>
    <property type="molecule type" value="Genomic_DNA"/>
</dbReference>
<organism evidence="1 2">
    <name type="scientific">Bacillus subtilis</name>
    <dbReference type="NCBI Taxonomy" id="1423"/>
    <lineage>
        <taxon>Bacteria</taxon>
        <taxon>Bacillati</taxon>
        <taxon>Bacillota</taxon>
        <taxon>Bacilli</taxon>
        <taxon>Bacillales</taxon>
        <taxon>Bacillaceae</taxon>
        <taxon>Bacillus</taxon>
    </lineage>
</organism>
<proteinExistence type="predicted"/>
<protein>
    <submittedName>
        <fullName evidence="1">Uncharacterized protein</fullName>
    </submittedName>
</protein>
<reference evidence="1 2" key="1">
    <citation type="submission" date="2014-12" db="EMBL/GenBank/DDBJ databases">
        <title>Comparative genome analysis of Bacillus coagulans HM-08, Clostridium butyricum HM-68, Bacillus subtilis HM-66 and Bacillus licheniformis BL-09.</title>
        <authorList>
            <person name="Zhang H."/>
        </authorList>
    </citation>
    <scope>NUCLEOTIDE SEQUENCE [LARGE SCALE GENOMIC DNA]</scope>
    <source>
        <strain evidence="1 2">HM-66</strain>
    </source>
</reference>
<gene>
    <name evidence="1" type="ORF">SC09_Contig17orf00057</name>
</gene>